<accession>A0A433DBG1</accession>
<comment type="caution">
    <text evidence="2">The sequence shown here is derived from an EMBL/GenBank/DDBJ whole genome shotgun (WGS) entry which is preliminary data.</text>
</comment>
<dbReference type="GO" id="GO:0016592">
    <property type="term" value="C:mediator complex"/>
    <property type="evidence" value="ECO:0007669"/>
    <property type="project" value="TreeGrafter"/>
</dbReference>
<dbReference type="PANTHER" id="PTHR13345:SF9">
    <property type="entry name" value="PROTEIN UXT"/>
    <property type="match status" value="1"/>
</dbReference>
<dbReference type="Gene3D" id="1.10.287.370">
    <property type="match status" value="1"/>
</dbReference>
<dbReference type="GO" id="GO:0003714">
    <property type="term" value="F:transcription corepressor activity"/>
    <property type="evidence" value="ECO:0007669"/>
    <property type="project" value="InterPro"/>
</dbReference>
<dbReference type="NCBIfam" id="TIGR00293">
    <property type="entry name" value="prefoldin subunit alpha"/>
    <property type="match status" value="1"/>
</dbReference>
<dbReference type="InterPro" id="IPR004127">
    <property type="entry name" value="Prefoldin_subunit_alpha"/>
</dbReference>
<dbReference type="Pfam" id="PF02996">
    <property type="entry name" value="Prefoldin"/>
    <property type="match status" value="1"/>
</dbReference>
<dbReference type="InterPro" id="IPR009053">
    <property type="entry name" value="Prefoldin"/>
</dbReference>
<dbReference type="GO" id="GO:0045944">
    <property type="term" value="P:positive regulation of transcription by RNA polymerase II"/>
    <property type="evidence" value="ECO:0007669"/>
    <property type="project" value="TreeGrafter"/>
</dbReference>
<name>A0A433DBG1_9FUNG</name>
<sequence length="159" mass="18338">MPPKDPSTDTEPIAVKLAKYDKFVNDKLKVDLQKTLEARDKLYDTISEYLKLKSQIEVIQENNLKEMKTMVDLGSNFYVQAKIPDTTYIYVNVGFGFHVQMTLEEAKNFVGKKEAQLQKRADKHTEEAAKIRANIKLVLEAMSEILQLEGKQAPRYEPW</sequence>
<evidence type="ECO:0000256" key="1">
    <source>
        <dbReference type="ARBA" id="ARBA00007666"/>
    </source>
</evidence>
<dbReference type="Proteomes" id="UP000268093">
    <property type="component" value="Unassembled WGS sequence"/>
</dbReference>
<dbReference type="CDD" id="cd23158">
    <property type="entry name" value="Prefoldin_UXT"/>
    <property type="match status" value="1"/>
</dbReference>
<reference evidence="2 3" key="1">
    <citation type="journal article" date="2018" name="New Phytol.">
        <title>Phylogenomics of Endogonaceae and evolution of mycorrhizas within Mucoromycota.</title>
        <authorList>
            <person name="Chang Y."/>
            <person name="Desiro A."/>
            <person name="Na H."/>
            <person name="Sandor L."/>
            <person name="Lipzen A."/>
            <person name="Clum A."/>
            <person name="Barry K."/>
            <person name="Grigoriev I.V."/>
            <person name="Martin F.M."/>
            <person name="Stajich J.E."/>
            <person name="Smith M.E."/>
            <person name="Bonito G."/>
            <person name="Spatafora J.W."/>
        </authorList>
    </citation>
    <scope>NUCLEOTIDE SEQUENCE [LARGE SCALE GENOMIC DNA]</scope>
    <source>
        <strain evidence="2 3">GMNB39</strain>
    </source>
</reference>
<evidence type="ECO:0000313" key="2">
    <source>
        <dbReference type="EMBL" id="RUP48159.1"/>
    </source>
</evidence>
<protein>
    <submittedName>
        <fullName evidence="2">UXT-like protein</fullName>
    </submittedName>
</protein>
<keyword evidence="3" id="KW-1185">Reference proteome</keyword>
<dbReference type="PRINTS" id="PR01502">
    <property type="entry name" value="UXTPROTEIN"/>
</dbReference>
<comment type="similarity">
    <text evidence="1">Belongs to the UXT family.</text>
</comment>
<gene>
    <name evidence="2" type="ORF">BC936DRAFT_144888</name>
</gene>
<dbReference type="SUPFAM" id="SSF46579">
    <property type="entry name" value="Prefoldin"/>
    <property type="match status" value="1"/>
</dbReference>
<dbReference type="PANTHER" id="PTHR13345">
    <property type="entry name" value="MEDIATOR OF RNA POLYMERASE II TRANSCRIPTION SUBUNIT 10"/>
    <property type="match status" value="1"/>
</dbReference>
<evidence type="ECO:0000313" key="3">
    <source>
        <dbReference type="Proteomes" id="UP000268093"/>
    </source>
</evidence>
<dbReference type="InterPro" id="IPR003994">
    <property type="entry name" value="UXT"/>
</dbReference>
<proteinExistence type="inferred from homology"/>
<dbReference type="AlphaFoldDB" id="A0A433DBG1"/>
<dbReference type="OrthoDB" id="433124at2759"/>
<organism evidence="2 3">
    <name type="scientific">Jimgerdemannia flammicorona</name>
    <dbReference type="NCBI Taxonomy" id="994334"/>
    <lineage>
        <taxon>Eukaryota</taxon>
        <taxon>Fungi</taxon>
        <taxon>Fungi incertae sedis</taxon>
        <taxon>Mucoromycota</taxon>
        <taxon>Mucoromycotina</taxon>
        <taxon>Endogonomycetes</taxon>
        <taxon>Endogonales</taxon>
        <taxon>Endogonaceae</taxon>
        <taxon>Jimgerdemannia</taxon>
    </lineage>
</organism>
<dbReference type="GO" id="GO:0000122">
    <property type="term" value="P:negative regulation of transcription by RNA polymerase II"/>
    <property type="evidence" value="ECO:0007669"/>
    <property type="project" value="InterPro"/>
</dbReference>
<dbReference type="EMBL" id="RBNI01003638">
    <property type="protein sequence ID" value="RUP48159.1"/>
    <property type="molecule type" value="Genomic_DNA"/>
</dbReference>